<sequence length="207" mass="21150">MARLNMVVVFLTVMVMAAAMQMQSTDAQKTHYVGGSTGWIIPTSTSAYTTWAASQTFTVGDTLVFNFTTGAHTAAQVKKAAYDACTTTNPIAVWTTGPSSVKLTSTGPHYYICTIPSHCNPLGQKVTINVVSAAATSPASAPSPTVTSSTGAPTPDISSIPSADAPGSTSTPGSAEAPGKSARSSASFVATALPFTFLSIAIMALFN</sequence>
<dbReference type="Gene3D" id="2.60.40.420">
    <property type="entry name" value="Cupredoxins - blue copper proteins"/>
    <property type="match status" value="1"/>
</dbReference>
<proteinExistence type="predicted"/>
<dbReference type="InterPro" id="IPR039391">
    <property type="entry name" value="Phytocyanin-like"/>
</dbReference>
<keyword evidence="2" id="KW-0325">Glycoprotein</keyword>
<evidence type="ECO:0000313" key="8">
    <source>
        <dbReference type="Proteomes" id="UP001237642"/>
    </source>
</evidence>
<keyword evidence="4" id="KW-0812">Transmembrane</keyword>
<dbReference type="Pfam" id="PF02298">
    <property type="entry name" value="Cu_bind_like"/>
    <property type="match status" value="1"/>
</dbReference>
<feature type="signal peptide" evidence="5">
    <location>
        <begin position="1"/>
        <end position="27"/>
    </location>
</feature>
<feature type="chain" id="PRO_5042124200" evidence="5">
    <location>
        <begin position="28"/>
        <end position="207"/>
    </location>
</feature>
<name>A0AAD8JFY3_9APIA</name>
<comment type="caution">
    <text evidence="7">The sequence shown here is derived from an EMBL/GenBank/DDBJ whole genome shotgun (WGS) entry which is preliminary data.</text>
</comment>
<dbReference type="InterPro" id="IPR003245">
    <property type="entry name" value="Phytocyanin_dom"/>
</dbReference>
<reference evidence="7" key="1">
    <citation type="submission" date="2023-02" db="EMBL/GenBank/DDBJ databases">
        <title>Genome of toxic invasive species Heracleum sosnowskyi carries increased number of genes despite the absence of recent whole-genome duplications.</title>
        <authorList>
            <person name="Schelkunov M."/>
            <person name="Shtratnikova V."/>
            <person name="Makarenko M."/>
            <person name="Klepikova A."/>
            <person name="Omelchenko D."/>
            <person name="Novikova G."/>
            <person name="Obukhova E."/>
            <person name="Bogdanov V."/>
            <person name="Penin A."/>
            <person name="Logacheva M."/>
        </authorList>
    </citation>
    <scope>NUCLEOTIDE SEQUENCE</scope>
    <source>
        <strain evidence="7">Hsosn_3</strain>
        <tissue evidence="7">Leaf</tissue>
    </source>
</reference>
<keyword evidence="5" id="KW-0732">Signal</keyword>
<keyword evidence="8" id="KW-1185">Reference proteome</keyword>
<evidence type="ECO:0000313" key="7">
    <source>
        <dbReference type="EMBL" id="KAK1403524.1"/>
    </source>
</evidence>
<feature type="compositionally biased region" description="Low complexity" evidence="3">
    <location>
        <begin position="137"/>
        <end position="155"/>
    </location>
</feature>
<keyword evidence="4" id="KW-1133">Transmembrane helix</keyword>
<accession>A0AAD8JFY3</accession>
<dbReference type="Proteomes" id="UP001237642">
    <property type="component" value="Unassembled WGS sequence"/>
</dbReference>
<dbReference type="EMBL" id="JAUIZM010000001">
    <property type="protein sequence ID" value="KAK1403524.1"/>
    <property type="molecule type" value="Genomic_DNA"/>
</dbReference>
<feature type="compositionally biased region" description="Polar residues" evidence="3">
    <location>
        <begin position="156"/>
        <end position="173"/>
    </location>
</feature>
<dbReference type="FunFam" id="2.60.40.420:FF:000034">
    <property type="entry name" value="Cupredoxin superfamily protein"/>
    <property type="match status" value="1"/>
</dbReference>
<keyword evidence="4" id="KW-0472">Membrane</keyword>
<dbReference type="GO" id="GO:0009055">
    <property type="term" value="F:electron transfer activity"/>
    <property type="evidence" value="ECO:0007669"/>
    <property type="project" value="InterPro"/>
</dbReference>
<dbReference type="InterPro" id="IPR008972">
    <property type="entry name" value="Cupredoxin"/>
</dbReference>
<feature type="transmembrane region" description="Helical" evidence="4">
    <location>
        <begin position="186"/>
        <end position="206"/>
    </location>
</feature>
<feature type="region of interest" description="Disordered" evidence="3">
    <location>
        <begin position="137"/>
        <end position="181"/>
    </location>
</feature>
<dbReference type="AlphaFoldDB" id="A0AAD8JFY3"/>
<evidence type="ECO:0000256" key="1">
    <source>
        <dbReference type="ARBA" id="ARBA00023157"/>
    </source>
</evidence>
<dbReference type="PANTHER" id="PTHR33021">
    <property type="entry name" value="BLUE COPPER PROTEIN"/>
    <property type="match status" value="1"/>
</dbReference>
<dbReference type="GO" id="GO:0005886">
    <property type="term" value="C:plasma membrane"/>
    <property type="evidence" value="ECO:0007669"/>
    <property type="project" value="TreeGrafter"/>
</dbReference>
<protein>
    <submittedName>
        <fullName evidence="7">Cucumber peeling cupredoxin</fullName>
    </submittedName>
</protein>
<dbReference type="PROSITE" id="PS51485">
    <property type="entry name" value="PHYTOCYANIN"/>
    <property type="match status" value="1"/>
</dbReference>
<dbReference type="CDD" id="cd13920">
    <property type="entry name" value="Stellacyanin"/>
    <property type="match status" value="1"/>
</dbReference>
<evidence type="ECO:0000256" key="5">
    <source>
        <dbReference type="SAM" id="SignalP"/>
    </source>
</evidence>
<dbReference type="PANTHER" id="PTHR33021:SF496">
    <property type="entry name" value="OS08G0482700 PROTEIN"/>
    <property type="match status" value="1"/>
</dbReference>
<evidence type="ECO:0000256" key="3">
    <source>
        <dbReference type="SAM" id="MobiDB-lite"/>
    </source>
</evidence>
<gene>
    <name evidence="7" type="ORF">POM88_003129</name>
</gene>
<evidence type="ECO:0000259" key="6">
    <source>
        <dbReference type="PROSITE" id="PS51485"/>
    </source>
</evidence>
<keyword evidence="1" id="KW-1015">Disulfide bond</keyword>
<dbReference type="SUPFAM" id="SSF49503">
    <property type="entry name" value="Cupredoxins"/>
    <property type="match status" value="1"/>
</dbReference>
<evidence type="ECO:0000256" key="4">
    <source>
        <dbReference type="SAM" id="Phobius"/>
    </source>
</evidence>
<organism evidence="7 8">
    <name type="scientific">Heracleum sosnowskyi</name>
    <dbReference type="NCBI Taxonomy" id="360622"/>
    <lineage>
        <taxon>Eukaryota</taxon>
        <taxon>Viridiplantae</taxon>
        <taxon>Streptophyta</taxon>
        <taxon>Embryophyta</taxon>
        <taxon>Tracheophyta</taxon>
        <taxon>Spermatophyta</taxon>
        <taxon>Magnoliopsida</taxon>
        <taxon>eudicotyledons</taxon>
        <taxon>Gunneridae</taxon>
        <taxon>Pentapetalae</taxon>
        <taxon>asterids</taxon>
        <taxon>campanulids</taxon>
        <taxon>Apiales</taxon>
        <taxon>Apiaceae</taxon>
        <taxon>Apioideae</taxon>
        <taxon>apioid superclade</taxon>
        <taxon>Tordylieae</taxon>
        <taxon>Tordyliinae</taxon>
        <taxon>Heracleum</taxon>
    </lineage>
</organism>
<reference evidence="7" key="2">
    <citation type="submission" date="2023-05" db="EMBL/GenBank/DDBJ databases">
        <authorList>
            <person name="Schelkunov M.I."/>
        </authorList>
    </citation>
    <scope>NUCLEOTIDE SEQUENCE</scope>
    <source>
        <strain evidence="7">Hsosn_3</strain>
        <tissue evidence="7">Leaf</tissue>
    </source>
</reference>
<feature type="domain" description="Phytocyanin" evidence="6">
    <location>
        <begin position="29"/>
        <end position="132"/>
    </location>
</feature>
<evidence type="ECO:0000256" key="2">
    <source>
        <dbReference type="ARBA" id="ARBA00023180"/>
    </source>
</evidence>